<dbReference type="Pfam" id="PF00892">
    <property type="entry name" value="EamA"/>
    <property type="match status" value="2"/>
</dbReference>
<accession>A0A9Y1BNY4</accession>
<evidence type="ECO:0000259" key="2">
    <source>
        <dbReference type="Pfam" id="PF00892"/>
    </source>
</evidence>
<organism evidence="3">
    <name type="scientific">Candidatus Heimdallarchaeum endolithica</name>
    <dbReference type="NCBI Taxonomy" id="2876572"/>
    <lineage>
        <taxon>Archaea</taxon>
        <taxon>Promethearchaeati</taxon>
        <taxon>Candidatus Heimdallarchaeota</taxon>
        <taxon>Candidatus Heimdallarchaeia (ex Rinke et al. 2021) (nom. nud.)</taxon>
        <taxon>Candidatus Heimdallarchaeales</taxon>
        <taxon>Candidatus Heimdallarchaeaceae</taxon>
        <taxon>Candidatus Heimdallarchaeum</taxon>
    </lineage>
</organism>
<dbReference type="InterPro" id="IPR037185">
    <property type="entry name" value="EmrE-like"/>
</dbReference>
<dbReference type="InterPro" id="IPR000620">
    <property type="entry name" value="EamA_dom"/>
</dbReference>
<gene>
    <name evidence="3" type="ORF">K9W46_07530</name>
</gene>
<feature type="transmembrane region" description="Helical" evidence="1">
    <location>
        <begin position="58"/>
        <end position="78"/>
    </location>
</feature>
<keyword evidence="1" id="KW-0812">Transmembrane</keyword>
<feature type="transmembrane region" description="Helical" evidence="1">
    <location>
        <begin position="261"/>
        <end position="285"/>
    </location>
</feature>
<evidence type="ECO:0000256" key="1">
    <source>
        <dbReference type="SAM" id="Phobius"/>
    </source>
</evidence>
<dbReference type="PANTHER" id="PTHR22911">
    <property type="entry name" value="ACYL-MALONYL CONDENSING ENZYME-RELATED"/>
    <property type="match status" value="1"/>
</dbReference>
<feature type="transmembrane region" description="Helical" evidence="1">
    <location>
        <begin position="116"/>
        <end position="137"/>
    </location>
</feature>
<feature type="transmembrane region" description="Helical" evidence="1">
    <location>
        <begin position="23"/>
        <end position="46"/>
    </location>
</feature>
<proteinExistence type="predicted"/>
<dbReference type="Gene3D" id="1.10.3730.20">
    <property type="match status" value="1"/>
</dbReference>
<feature type="transmembrane region" description="Helical" evidence="1">
    <location>
        <begin position="235"/>
        <end position="254"/>
    </location>
</feature>
<evidence type="ECO:0000313" key="3">
    <source>
        <dbReference type="EMBL" id="UJG42257.1"/>
    </source>
</evidence>
<feature type="transmembrane region" description="Helical" evidence="1">
    <location>
        <begin position="144"/>
        <end position="162"/>
    </location>
</feature>
<dbReference type="PANTHER" id="PTHR22911:SF76">
    <property type="entry name" value="EAMA DOMAIN-CONTAINING PROTEIN"/>
    <property type="match status" value="1"/>
</dbReference>
<dbReference type="Proteomes" id="UP001200513">
    <property type="component" value="Chromosome"/>
</dbReference>
<feature type="transmembrane region" description="Helical" evidence="1">
    <location>
        <begin position="204"/>
        <end position="223"/>
    </location>
</feature>
<protein>
    <submittedName>
        <fullName evidence="3">DMT family transporter</fullName>
    </submittedName>
</protein>
<feature type="transmembrane region" description="Helical" evidence="1">
    <location>
        <begin position="174"/>
        <end position="192"/>
    </location>
</feature>
<keyword evidence="1" id="KW-0472">Membrane</keyword>
<reference evidence="3" key="1">
    <citation type="journal article" date="2022" name="Nat. Microbiol.">
        <title>Unique mobile elements and scalable gene flow at the prokaryote-eukaryote boundary revealed by circularized Asgard archaea genomes.</title>
        <authorList>
            <person name="Wu F."/>
            <person name="Speth D.R."/>
            <person name="Philosof A."/>
            <person name="Cremiere A."/>
            <person name="Narayanan A."/>
            <person name="Barco R.A."/>
            <person name="Connon S.A."/>
            <person name="Amend J.P."/>
            <person name="Antoshechkin I.A."/>
            <person name="Orphan V.J."/>
        </authorList>
    </citation>
    <scope>NUCLEOTIDE SEQUENCE</scope>
    <source>
        <strain evidence="3">PR6</strain>
    </source>
</reference>
<dbReference type="AlphaFoldDB" id="A0A9Y1BNY4"/>
<feature type="transmembrane region" description="Helical" evidence="1">
    <location>
        <begin position="90"/>
        <end position="110"/>
    </location>
</feature>
<dbReference type="SUPFAM" id="SSF103481">
    <property type="entry name" value="Multidrug resistance efflux transporter EmrE"/>
    <property type="match status" value="2"/>
</dbReference>
<name>A0A9Y1BNY4_9ARCH</name>
<feature type="domain" description="EamA" evidence="2">
    <location>
        <begin position="29"/>
        <end position="161"/>
    </location>
</feature>
<dbReference type="EMBL" id="CP084167">
    <property type="protein sequence ID" value="UJG42257.1"/>
    <property type="molecule type" value="Genomic_DNA"/>
</dbReference>
<feature type="transmembrane region" description="Helical" evidence="1">
    <location>
        <begin position="291"/>
        <end position="309"/>
    </location>
</feature>
<keyword evidence="1" id="KW-1133">Transmembrane helix</keyword>
<feature type="domain" description="EamA" evidence="2">
    <location>
        <begin position="175"/>
        <end position="308"/>
    </location>
</feature>
<dbReference type="GO" id="GO:0016020">
    <property type="term" value="C:membrane"/>
    <property type="evidence" value="ECO:0007669"/>
    <property type="project" value="InterPro"/>
</dbReference>
<sequence>MNAEKLGMVQMKKIRNSTWIKKYIPFILLFIAIIAVSFAAPLVVLIQKYDVSSEIVAMYRTLFAGIGALVISIMNKDVKWLKSEKTIKRYHWIVLSGILLGIHFATWFLSLRFISVAISTTLVDTVPIFMAIFGFLFFRERVNWIGVTGIVIAIVGSVLLTLSTSQSSDSINPLLGGILAVIGAVTVSFYFLIGKKILKDSPLWPYFGVVNIVSAVALMFYNLVQRNSFVFPGKAFLFIILMALGPSLIGHATYNYSLRKIPAFIVGTVIVAEPIGATILGIVFLDQIPELITLAYALIVIIGIGLTSISQNLKKTKEEVGAE</sequence>